<accession>A0A074M7V8</accession>
<dbReference type="PANTHER" id="PTHR30270">
    <property type="entry name" value="THIAMINE-MONOPHOSPHATE KINASE"/>
    <property type="match status" value="1"/>
</dbReference>
<feature type="binding site" evidence="2">
    <location>
        <position position="41"/>
    </location>
    <ligand>
        <name>Mg(2+)</name>
        <dbReference type="ChEBI" id="CHEBI:18420"/>
        <label>1</label>
    </ligand>
</feature>
<evidence type="ECO:0000313" key="5">
    <source>
        <dbReference type="EMBL" id="KEO90851.1"/>
    </source>
</evidence>
<evidence type="ECO:0000256" key="1">
    <source>
        <dbReference type="ARBA" id="ARBA00022977"/>
    </source>
</evidence>
<dbReference type="GO" id="GO:0009228">
    <property type="term" value="P:thiamine biosynthetic process"/>
    <property type="evidence" value="ECO:0007669"/>
    <property type="project" value="UniProtKB-KW"/>
</dbReference>
<dbReference type="GO" id="GO:0005524">
    <property type="term" value="F:ATP binding"/>
    <property type="evidence" value="ECO:0007669"/>
    <property type="project" value="UniProtKB-UniRule"/>
</dbReference>
<comment type="pathway">
    <text evidence="2">Cofactor biosynthesis; thiamine diphosphate biosynthesis; thiamine diphosphate from thiamine phosphate: step 1/1.</text>
</comment>
<dbReference type="InterPro" id="IPR006283">
    <property type="entry name" value="ThiL-like"/>
</dbReference>
<keyword evidence="2" id="KW-0808">Transferase</keyword>
<dbReference type="SUPFAM" id="SSF55326">
    <property type="entry name" value="PurM N-terminal domain-like"/>
    <property type="match status" value="1"/>
</dbReference>
<comment type="caution">
    <text evidence="5">The sequence shown here is derived from an EMBL/GenBank/DDBJ whole genome shotgun (WGS) entry which is preliminary data.</text>
</comment>
<dbReference type="PANTHER" id="PTHR30270:SF0">
    <property type="entry name" value="THIAMINE-MONOPHOSPHATE KINASE"/>
    <property type="match status" value="1"/>
</dbReference>
<dbReference type="UniPathway" id="UPA00060">
    <property type="reaction ID" value="UER00142"/>
</dbReference>
<dbReference type="GO" id="GO:0009229">
    <property type="term" value="P:thiamine diphosphate biosynthetic process"/>
    <property type="evidence" value="ECO:0007669"/>
    <property type="project" value="UniProtKB-UniRule"/>
</dbReference>
<dbReference type="PIRSF" id="PIRSF005303">
    <property type="entry name" value="Thiam_monoph_kin"/>
    <property type="match status" value="1"/>
</dbReference>
<keyword evidence="2" id="KW-0547">Nucleotide-binding</keyword>
<gene>
    <name evidence="2" type="primary">thiL</name>
    <name evidence="5" type="ORF">EH31_07380</name>
</gene>
<comment type="caution">
    <text evidence="2">Lacks conserved residue(s) required for the propagation of feature annotation.</text>
</comment>
<dbReference type="EC" id="2.7.4.16" evidence="2"/>
<dbReference type="GO" id="GO:0000287">
    <property type="term" value="F:magnesium ion binding"/>
    <property type="evidence" value="ECO:0007669"/>
    <property type="project" value="UniProtKB-UniRule"/>
</dbReference>
<feature type="binding site" evidence="2">
    <location>
        <position position="25"/>
    </location>
    <ligand>
        <name>Mg(2+)</name>
        <dbReference type="ChEBI" id="CHEBI:18420"/>
        <label>3</label>
    </ligand>
</feature>
<feature type="binding site" evidence="2">
    <location>
        <position position="69"/>
    </location>
    <ligand>
        <name>Mg(2+)</name>
        <dbReference type="ChEBI" id="CHEBI:18420"/>
        <label>4</label>
    </ligand>
</feature>
<comment type="function">
    <text evidence="2">Catalyzes the ATP-dependent phosphorylation of thiamine-monophosphate (TMP) to form thiamine-pyrophosphate (TPP), the active form of vitamin B1.</text>
</comment>
<dbReference type="OrthoDB" id="9802811at2"/>
<keyword evidence="2 5" id="KW-0418">Kinase</keyword>
<dbReference type="Proteomes" id="UP000027647">
    <property type="component" value="Unassembled WGS sequence"/>
</dbReference>
<dbReference type="RefSeq" id="WP_034959303.1">
    <property type="nucleotide sequence ID" value="NZ_JMIW01000002.1"/>
</dbReference>
<evidence type="ECO:0000256" key="2">
    <source>
        <dbReference type="HAMAP-Rule" id="MF_02128"/>
    </source>
</evidence>
<sequence length="285" mass="30071">MNEADFIAALTRLSLHPGARGFEDDCAVLEFGGETLILTHDAMAEGTHFRADADIADVAWKLVASNLSDLAAKGAQPVGVLLGYCLGSDDQSFLQGLSQALEAFDTPLLGGDTIKADGQRVFGLTAIGKASANPVPSRGGAKVGDGIYVTGTLGRAMLGYEGDEDHLEAFNRPSPRLSEGQALAPHVSAMMDISDGLLLDAYRLAKASKVTLAIDSEAVPVAQPGRRDDALRWGDDYELLFTLPEDTNPPIDATRIGQVEPLGFAPLLLDDNPILNAQGLGYEHS</sequence>
<feature type="binding site" evidence="2">
    <location>
        <begin position="111"/>
        <end position="112"/>
    </location>
    <ligand>
        <name>ATP</name>
        <dbReference type="ChEBI" id="CHEBI:30616"/>
    </ligand>
</feature>
<feature type="binding site" evidence="2">
    <location>
        <position position="112"/>
    </location>
    <ligand>
        <name>Mg(2+)</name>
        <dbReference type="ChEBI" id="CHEBI:18420"/>
        <label>1</label>
    </ligand>
</feature>
<organism evidence="5 6">
    <name type="scientific">Erythrobacter longus</name>
    <dbReference type="NCBI Taxonomy" id="1044"/>
    <lineage>
        <taxon>Bacteria</taxon>
        <taxon>Pseudomonadati</taxon>
        <taxon>Pseudomonadota</taxon>
        <taxon>Alphaproteobacteria</taxon>
        <taxon>Sphingomonadales</taxon>
        <taxon>Erythrobacteraceae</taxon>
        <taxon>Erythrobacter/Porphyrobacter group</taxon>
        <taxon>Erythrobacter</taxon>
    </lineage>
</organism>
<keyword evidence="1 2" id="KW-0784">Thiamine biosynthesis</keyword>
<dbReference type="CDD" id="cd02194">
    <property type="entry name" value="ThiL"/>
    <property type="match status" value="1"/>
</dbReference>
<feature type="binding site" evidence="2">
    <location>
        <position position="69"/>
    </location>
    <ligand>
        <name>Mg(2+)</name>
        <dbReference type="ChEBI" id="CHEBI:18420"/>
        <label>3</label>
    </ligand>
</feature>
<evidence type="ECO:0000313" key="6">
    <source>
        <dbReference type="Proteomes" id="UP000027647"/>
    </source>
</evidence>
<protein>
    <recommendedName>
        <fullName evidence="2">Thiamine-monophosphate kinase</fullName>
        <shortName evidence="2">TMP kinase</shortName>
        <shortName evidence="2">Thiamine-phosphate kinase</shortName>
        <ecNumber evidence="2">2.7.4.16</ecNumber>
    </recommendedName>
</protein>
<dbReference type="STRING" id="1044.EH31_07380"/>
<dbReference type="NCBIfam" id="TIGR01379">
    <property type="entry name" value="thiL"/>
    <property type="match status" value="1"/>
</dbReference>
<feature type="binding site" evidence="2">
    <location>
        <position position="195"/>
    </location>
    <ligand>
        <name>Mg(2+)</name>
        <dbReference type="ChEBI" id="CHEBI:18420"/>
        <label>5</label>
    </ligand>
</feature>
<evidence type="ECO:0000259" key="3">
    <source>
        <dbReference type="Pfam" id="PF00586"/>
    </source>
</evidence>
<dbReference type="InterPro" id="IPR010918">
    <property type="entry name" value="PurM-like_C_dom"/>
</dbReference>
<reference evidence="5 6" key="1">
    <citation type="submission" date="2014-04" db="EMBL/GenBank/DDBJ databases">
        <title>A comprehensive comparison of genomes of Erythrobacter spp. strains.</title>
        <authorList>
            <person name="Zheng Q."/>
        </authorList>
    </citation>
    <scope>NUCLEOTIDE SEQUENCE [LARGE SCALE GENOMIC DNA]</scope>
    <source>
        <strain evidence="5 6">DSM 6997</strain>
    </source>
</reference>
<evidence type="ECO:0000259" key="4">
    <source>
        <dbReference type="Pfam" id="PF02769"/>
    </source>
</evidence>
<feature type="binding site" evidence="2">
    <location>
        <position position="282"/>
    </location>
    <ligand>
        <name>substrate</name>
    </ligand>
</feature>
<dbReference type="eggNOG" id="COG0611">
    <property type="taxonomic scope" value="Bacteria"/>
</dbReference>
<feature type="binding site" evidence="2">
    <location>
        <position position="41"/>
    </location>
    <ligand>
        <name>Mg(2+)</name>
        <dbReference type="ChEBI" id="CHEBI:18420"/>
        <label>2</label>
    </ligand>
</feature>
<dbReference type="InterPro" id="IPR036921">
    <property type="entry name" value="PurM-like_N_sf"/>
</dbReference>
<feature type="binding site" evidence="2">
    <location>
        <position position="25"/>
    </location>
    <ligand>
        <name>Mg(2+)</name>
        <dbReference type="ChEBI" id="CHEBI:18420"/>
        <label>4</label>
    </ligand>
</feature>
<name>A0A074M7V8_ERYLO</name>
<keyword evidence="2" id="KW-0479">Metal-binding</keyword>
<dbReference type="Gene3D" id="3.30.1330.10">
    <property type="entry name" value="PurM-like, N-terminal domain"/>
    <property type="match status" value="1"/>
</dbReference>
<keyword evidence="6" id="KW-1185">Reference proteome</keyword>
<feature type="binding site" evidence="2">
    <location>
        <position position="235"/>
    </location>
    <ligand>
        <name>substrate</name>
    </ligand>
</feature>
<feature type="binding site" evidence="2">
    <location>
        <position position="48"/>
    </location>
    <ligand>
        <name>substrate</name>
    </ligand>
</feature>
<feature type="binding site" evidence="2">
    <location>
        <position position="69"/>
    </location>
    <ligand>
        <name>Mg(2+)</name>
        <dbReference type="ChEBI" id="CHEBI:18420"/>
        <label>2</label>
    </ligand>
</feature>
<feature type="domain" description="PurM-like C-terminal" evidence="4">
    <location>
        <begin position="142"/>
        <end position="242"/>
    </location>
</feature>
<dbReference type="Pfam" id="PF02769">
    <property type="entry name" value="AIRS_C"/>
    <property type="match status" value="1"/>
</dbReference>
<feature type="domain" description="PurM-like N-terminal" evidence="3">
    <location>
        <begin position="24"/>
        <end position="129"/>
    </location>
</feature>
<feature type="binding site" evidence="2">
    <location>
        <position position="194"/>
    </location>
    <ligand>
        <name>ATP</name>
        <dbReference type="ChEBI" id="CHEBI:30616"/>
    </ligand>
</feature>
<feature type="binding site" evidence="2">
    <location>
        <position position="39"/>
    </location>
    <ligand>
        <name>Mg(2+)</name>
        <dbReference type="ChEBI" id="CHEBI:18420"/>
        <label>4</label>
    </ligand>
</feature>
<proteinExistence type="inferred from homology"/>
<dbReference type="GO" id="GO:0009030">
    <property type="term" value="F:thiamine-phosphate kinase activity"/>
    <property type="evidence" value="ECO:0007669"/>
    <property type="project" value="UniProtKB-UniRule"/>
</dbReference>
<feature type="binding site" evidence="2">
    <location>
        <position position="192"/>
    </location>
    <ligand>
        <name>Mg(2+)</name>
        <dbReference type="ChEBI" id="CHEBI:18420"/>
        <label>3</label>
    </ligand>
</feature>
<keyword evidence="2" id="KW-0067">ATP-binding</keyword>
<dbReference type="Pfam" id="PF00586">
    <property type="entry name" value="AIRS"/>
    <property type="match status" value="1"/>
</dbReference>
<dbReference type="HAMAP" id="MF_02128">
    <property type="entry name" value="TMP_kinase"/>
    <property type="match status" value="1"/>
</dbReference>
<dbReference type="EMBL" id="JMIW01000002">
    <property type="protein sequence ID" value="KEO90851.1"/>
    <property type="molecule type" value="Genomic_DNA"/>
</dbReference>
<dbReference type="InterPro" id="IPR016188">
    <property type="entry name" value="PurM-like_N"/>
</dbReference>
<keyword evidence="2" id="KW-0460">Magnesium</keyword>
<comment type="similarity">
    <text evidence="2">Belongs to the thiamine-monophosphate kinase family.</text>
</comment>
<dbReference type="InterPro" id="IPR036676">
    <property type="entry name" value="PurM-like_C_sf"/>
</dbReference>
<dbReference type="SUPFAM" id="SSF56042">
    <property type="entry name" value="PurM C-terminal domain-like"/>
    <property type="match status" value="1"/>
</dbReference>
<comment type="miscellaneous">
    <text evidence="2">Reaction mechanism of ThiL seems to utilize a direct, inline transfer of the gamma-phosphate of ATP to TMP rather than a phosphorylated enzyme intermediate.</text>
</comment>
<dbReference type="Gene3D" id="3.90.650.10">
    <property type="entry name" value="PurM-like C-terminal domain"/>
    <property type="match status" value="1"/>
</dbReference>
<dbReference type="AlphaFoldDB" id="A0A074M7V8"/>
<comment type="catalytic activity">
    <reaction evidence="2">
        <text>thiamine phosphate + ATP = thiamine diphosphate + ADP</text>
        <dbReference type="Rhea" id="RHEA:15913"/>
        <dbReference type="ChEBI" id="CHEBI:30616"/>
        <dbReference type="ChEBI" id="CHEBI:37575"/>
        <dbReference type="ChEBI" id="CHEBI:58937"/>
        <dbReference type="ChEBI" id="CHEBI:456216"/>
        <dbReference type="EC" id="2.7.4.16"/>
    </reaction>
</comment>